<dbReference type="CDD" id="cd11534">
    <property type="entry name" value="NTP-PPase_HisIE_like"/>
    <property type="match status" value="1"/>
</dbReference>
<keyword evidence="11" id="KW-1185">Reference proteome</keyword>
<dbReference type="EMBL" id="JAYMFH010000009">
    <property type="protein sequence ID" value="MEC4295173.1"/>
    <property type="molecule type" value="Genomic_DNA"/>
</dbReference>
<dbReference type="Gene3D" id="1.10.287.1080">
    <property type="entry name" value="MazG-like"/>
    <property type="match status" value="1"/>
</dbReference>
<comment type="catalytic activity">
    <reaction evidence="1">
        <text>1-(5-phospho-beta-D-ribosyl)-ATP + H2O = 1-(5-phospho-beta-D-ribosyl)-5'-AMP + diphosphate + H(+)</text>
        <dbReference type="Rhea" id="RHEA:22828"/>
        <dbReference type="ChEBI" id="CHEBI:15377"/>
        <dbReference type="ChEBI" id="CHEBI:15378"/>
        <dbReference type="ChEBI" id="CHEBI:33019"/>
        <dbReference type="ChEBI" id="CHEBI:59457"/>
        <dbReference type="ChEBI" id="CHEBI:73183"/>
        <dbReference type="EC" id="3.6.1.31"/>
    </reaction>
</comment>
<evidence type="ECO:0000256" key="9">
    <source>
        <dbReference type="ARBA" id="ARBA00023102"/>
    </source>
</evidence>
<keyword evidence="5" id="KW-0028">Amino-acid biosynthesis</keyword>
<evidence type="ECO:0000256" key="4">
    <source>
        <dbReference type="ARBA" id="ARBA00013336"/>
    </source>
</evidence>
<reference evidence="10 11" key="1">
    <citation type="submission" date="2024-01" db="EMBL/GenBank/DDBJ databases">
        <title>novel species in genus Adlercreutzia.</title>
        <authorList>
            <person name="Liu X."/>
        </authorList>
    </citation>
    <scope>NUCLEOTIDE SEQUENCE [LARGE SCALE GENOMIC DNA]</scope>
    <source>
        <strain evidence="10 11">R22</strain>
    </source>
</reference>
<keyword evidence="6" id="KW-0547">Nucleotide-binding</keyword>
<evidence type="ECO:0000313" key="10">
    <source>
        <dbReference type="EMBL" id="MEC4295173.1"/>
    </source>
</evidence>
<keyword evidence="9" id="KW-0368">Histidine biosynthesis</keyword>
<dbReference type="EC" id="3.6.1.31" evidence="3"/>
<dbReference type="InterPro" id="IPR008179">
    <property type="entry name" value="HisE"/>
</dbReference>
<evidence type="ECO:0000256" key="2">
    <source>
        <dbReference type="ARBA" id="ARBA00005204"/>
    </source>
</evidence>
<accession>A0ABU6IZB2</accession>
<evidence type="ECO:0000256" key="7">
    <source>
        <dbReference type="ARBA" id="ARBA00022801"/>
    </source>
</evidence>
<dbReference type="PANTHER" id="PTHR42945:SF1">
    <property type="entry name" value="HISTIDINE BIOSYNTHESIS BIFUNCTIONAL PROTEIN HIS7"/>
    <property type="match status" value="1"/>
</dbReference>
<evidence type="ECO:0000256" key="8">
    <source>
        <dbReference type="ARBA" id="ARBA00022840"/>
    </source>
</evidence>
<evidence type="ECO:0000313" key="11">
    <source>
        <dbReference type="Proteomes" id="UP001343724"/>
    </source>
</evidence>
<dbReference type="InterPro" id="IPR021130">
    <property type="entry name" value="PRib-ATP_PPHydrolase-like"/>
</dbReference>
<proteinExistence type="predicted"/>
<evidence type="ECO:0000256" key="5">
    <source>
        <dbReference type="ARBA" id="ARBA00022605"/>
    </source>
</evidence>
<protein>
    <recommendedName>
        <fullName evidence="4">Phosphoribosyl-ATP pyrophosphatase</fullName>
        <ecNumber evidence="3">3.6.1.31</ecNumber>
    </recommendedName>
</protein>
<name>A0ABU6IZB2_9ACTN</name>
<dbReference type="Pfam" id="PF01503">
    <property type="entry name" value="PRA-PH"/>
    <property type="match status" value="1"/>
</dbReference>
<comment type="caution">
    <text evidence="10">The sequence shown here is derived from an EMBL/GenBank/DDBJ whole genome shotgun (WGS) entry which is preliminary data.</text>
</comment>
<organism evidence="10 11">
    <name type="scientific">Adlercreutzia shanghongiae</name>
    <dbReference type="NCBI Taxonomy" id="3111773"/>
    <lineage>
        <taxon>Bacteria</taxon>
        <taxon>Bacillati</taxon>
        <taxon>Actinomycetota</taxon>
        <taxon>Coriobacteriia</taxon>
        <taxon>Eggerthellales</taxon>
        <taxon>Eggerthellaceae</taxon>
        <taxon>Adlercreutzia</taxon>
    </lineage>
</organism>
<dbReference type="Proteomes" id="UP001343724">
    <property type="component" value="Unassembled WGS sequence"/>
</dbReference>
<evidence type="ECO:0000256" key="1">
    <source>
        <dbReference type="ARBA" id="ARBA00001460"/>
    </source>
</evidence>
<evidence type="ECO:0000256" key="6">
    <source>
        <dbReference type="ARBA" id="ARBA00022741"/>
    </source>
</evidence>
<dbReference type="PANTHER" id="PTHR42945">
    <property type="entry name" value="HISTIDINE BIOSYNTHESIS BIFUNCTIONAL PROTEIN"/>
    <property type="match status" value="1"/>
</dbReference>
<dbReference type="RefSeq" id="WP_326454782.1">
    <property type="nucleotide sequence ID" value="NZ_JAYMFH010000009.1"/>
</dbReference>
<sequence length="181" mass="19248">MVDKTYIPEGQDAPASQIGATLEALAATIASRRDADEASYTYRLLTGNVDTVLKKVMEESGEVALAAKDVEGWATSSLAAAVALQAVSGGSYAEAACAAAGADVAGFASDALSVQLPPEYGEAVDHLRYEAADVVYHLLVVLERYGIGLDEFAAELNNRMTERERPEGGVRLYDEYVRRGK</sequence>
<evidence type="ECO:0000256" key="3">
    <source>
        <dbReference type="ARBA" id="ARBA00012414"/>
    </source>
</evidence>
<dbReference type="SUPFAM" id="SSF101386">
    <property type="entry name" value="all-alpha NTP pyrophosphatases"/>
    <property type="match status" value="1"/>
</dbReference>
<keyword evidence="8" id="KW-0067">ATP-binding</keyword>
<gene>
    <name evidence="10" type="ORF">VJ920_07605</name>
</gene>
<keyword evidence="7" id="KW-0378">Hydrolase</keyword>
<comment type="pathway">
    <text evidence="2">Amino-acid biosynthesis; L-histidine biosynthesis; L-histidine from 5-phospho-alpha-D-ribose 1-diphosphate: step 2/9.</text>
</comment>